<accession>A0A397VQ42</accession>
<proteinExistence type="predicted"/>
<feature type="compositionally biased region" description="Basic and acidic residues" evidence="1">
    <location>
        <begin position="237"/>
        <end position="264"/>
    </location>
</feature>
<evidence type="ECO:0000313" key="3">
    <source>
        <dbReference type="Proteomes" id="UP000266673"/>
    </source>
</evidence>
<dbReference type="AlphaFoldDB" id="A0A397VQ42"/>
<feature type="region of interest" description="Disordered" evidence="1">
    <location>
        <begin position="29"/>
        <end position="64"/>
    </location>
</feature>
<dbReference type="STRING" id="44941.A0A397VQ42"/>
<keyword evidence="3" id="KW-1185">Reference proteome</keyword>
<reference evidence="2 3" key="1">
    <citation type="submission" date="2018-06" db="EMBL/GenBank/DDBJ databases">
        <title>Comparative genomics reveals the genomic features of Rhizophagus irregularis, R. cerebriforme, R. diaphanum and Gigaspora rosea, and their symbiotic lifestyle signature.</title>
        <authorList>
            <person name="Morin E."/>
            <person name="San Clemente H."/>
            <person name="Chen E.C.H."/>
            <person name="De La Providencia I."/>
            <person name="Hainaut M."/>
            <person name="Kuo A."/>
            <person name="Kohler A."/>
            <person name="Murat C."/>
            <person name="Tang N."/>
            <person name="Roy S."/>
            <person name="Loubradou J."/>
            <person name="Henrissat B."/>
            <person name="Grigoriev I.V."/>
            <person name="Corradi N."/>
            <person name="Roux C."/>
            <person name="Martin F.M."/>
        </authorList>
    </citation>
    <scope>NUCLEOTIDE SEQUENCE [LARGE SCALE GENOMIC DNA]</scope>
    <source>
        <strain evidence="2 3">DAOM 194757</strain>
    </source>
</reference>
<sequence length="278" mass="31112">MIRVNKFLAFNRIAAISNKRLFQTTTIYRQEPHISSDQPRHSGSKEENPQRTSPTYQKPTSEGHAINKAKGALGVMVDTATSATEKVKDVFTRMTTPSKALDTQAEAVAKGLQDNTQQLKDKGQENLEYAKDKGQDSLKYAKDKGQDSWEYAKDKGQDCWEYAKDKGQDCWEYAKDKGQEGWEYAKDKGYDAVEGVKAKGREIMSDVNTQGIKEKGQSLVDEGKKAAGIDSSSRTSDSQRDSKERLANPETIDRHPKKPGDEIRQSVQDVVDATKQKQ</sequence>
<dbReference type="Gene3D" id="1.20.120.20">
    <property type="entry name" value="Apolipoprotein"/>
    <property type="match status" value="1"/>
</dbReference>
<evidence type="ECO:0000313" key="2">
    <source>
        <dbReference type="EMBL" id="RIB24630.1"/>
    </source>
</evidence>
<organism evidence="2 3">
    <name type="scientific">Gigaspora rosea</name>
    <dbReference type="NCBI Taxonomy" id="44941"/>
    <lineage>
        <taxon>Eukaryota</taxon>
        <taxon>Fungi</taxon>
        <taxon>Fungi incertae sedis</taxon>
        <taxon>Mucoromycota</taxon>
        <taxon>Glomeromycotina</taxon>
        <taxon>Glomeromycetes</taxon>
        <taxon>Diversisporales</taxon>
        <taxon>Gigasporaceae</taxon>
        <taxon>Gigaspora</taxon>
    </lineage>
</organism>
<feature type="compositionally biased region" description="Basic and acidic residues" evidence="1">
    <location>
        <begin position="30"/>
        <end position="49"/>
    </location>
</feature>
<dbReference type="OrthoDB" id="20872at2759"/>
<gene>
    <name evidence="2" type="ORF">C2G38_2139186</name>
</gene>
<name>A0A397VQ42_9GLOM</name>
<dbReference type="Proteomes" id="UP000266673">
    <property type="component" value="Unassembled WGS sequence"/>
</dbReference>
<comment type="caution">
    <text evidence="2">The sequence shown here is derived from an EMBL/GenBank/DDBJ whole genome shotgun (WGS) entry which is preliminary data.</text>
</comment>
<dbReference type="EMBL" id="QKWP01000209">
    <property type="protein sequence ID" value="RIB24630.1"/>
    <property type="molecule type" value="Genomic_DNA"/>
</dbReference>
<evidence type="ECO:0000256" key="1">
    <source>
        <dbReference type="SAM" id="MobiDB-lite"/>
    </source>
</evidence>
<dbReference type="PANTHER" id="PTHR47372:SF11">
    <property type="entry name" value="RE19971P"/>
    <property type="match status" value="1"/>
</dbReference>
<feature type="compositionally biased region" description="Basic and acidic residues" evidence="1">
    <location>
        <begin position="212"/>
        <end position="227"/>
    </location>
</feature>
<feature type="compositionally biased region" description="Polar residues" evidence="1">
    <location>
        <begin position="50"/>
        <end position="60"/>
    </location>
</feature>
<feature type="region of interest" description="Disordered" evidence="1">
    <location>
        <begin position="206"/>
        <end position="278"/>
    </location>
</feature>
<protein>
    <submittedName>
        <fullName evidence="2">Uncharacterized protein</fullName>
    </submittedName>
</protein>
<dbReference type="PANTHER" id="PTHR47372">
    <property type="entry name" value="DAUER UP-REGULATED-RELATED"/>
    <property type="match status" value="1"/>
</dbReference>